<dbReference type="AlphaFoldDB" id="A0A176K0S6"/>
<dbReference type="HAMAP" id="MF_00227">
    <property type="entry name" value="RNase_P"/>
    <property type="match status" value="1"/>
</dbReference>
<dbReference type="GO" id="GO:0042781">
    <property type="term" value="F:3'-tRNA processing endoribonuclease activity"/>
    <property type="evidence" value="ECO:0007669"/>
    <property type="project" value="TreeGrafter"/>
</dbReference>
<dbReference type="InterPro" id="IPR000100">
    <property type="entry name" value="RNase_P"/>
</dbReference>
<protein>
    <recommendedName>
        <fullName evidence="7 8">Ribonuclease P protein component</fullName>
        <shortName evidence="7">RNase P protein</shortName>
        <shortName evidence="7">RNaseP protein</shortName>
        <ecNumber evidence="7 8">3.1.26.5</ecNumber>
    </recommendedName>
    <alternativeName>
        <fullName evidence="7">Protein C5</fullName>
    </alternativeName>
</protein>
<dbReference type="Gene3D" id="3.30.230.10">
    <property type="match status" value="1"/>
</dbReference>
<keyword evidence="6 7" id="KW-0694">RNA-binding</keyword>
<dbReference type="PANTHER" id="PTHR33992">
    <property type="entry name" value="RIBONUCLEASE P PROTEIN COMPONENT"/>
    <property type="match status" value="1"/>
</dbReference>
<dbReference type="InterPro" id="IPR020568">
    <property type="entry name" value="Ribosomal_Su5_D2-typ_SF"/>
</dbReference>
<evidence type="ECO:0000256" key="2">
    <source>
        <dbReference type="ARBA" id="ARBA00022694"/>
    </source>
</evidence>
<evidence type="ECO:0000256" key="8">
    <source>
        <dbReference type="NCBIfam" id="TIGR00188"/>
    </source>
</evidence>
<keyword evidence="4 7" id="KW-0255">Endonuclease</keyword>
<dbReference type="InterPro" id="IPR014721">
    <property type="entry name" value="Ribsml_uS5_D2-typ_fold_subgr"/>
</dbReference>
<dbReference type="InterPro" id="IPR020539">
    <property type="entry name" value="RNase_P_CS"/>
</dbReference>
<proteinExistence type="inferred from homology"/>
<evidence type="ECO:0000256" key="6">
    <source>
        <dbReference type="ARBA" id="ARBA00022884"/>
    </source>
</evidence>
<evidence type="ECO:0000256" key="7">
    <source>
        <dbReference type="HAMAP-Rule" id="MF_00227"/>
    </source>
</evidence>
<keyword evidence="2 7" id="KW-0819">tRNA processing</keyword>
<dbReference type="EMBL" id="JFHK01000015">
    <property type="protein sequence ID" value="OAA30070.1"/>
    <property type="molecule type" value="Genomic_DNA"/>
</dbReference>
<comment type="similarity">
    <text evidence="7">Belongs to the RnpA family.</text>
</comment>
<dbReference type="Pfam" id="PF00825">
    <property type="entry name" value="Ribonuclease_P"/>
    <property type="match status" value="1"/>
</dbReference>
<gene>
    <name evidence="7" type="primary">rnpA</name>
    <name evidence="9" type="ORF">AT15_00725</name>
</gene>
<evidence type="ECO:0000256" key="1">
    <source>
        <dbReference type="ARBA" id="ARBA00002663"/>
    </source>
</evidence>
<dbReference type="GO" id="GO:0004526">
    <property type="term" value="F:ribonuclease P activity"/>
    <property type="evidence" value="ECO:0007669"/>
    <property type="project" value="UniProtKB-UniRule"/>
</dbReference>
<dbReference type="Proteomes" id="UP000077339">
    <property type="component" value="Unassembled WGS sequence"/>
</dbReference>
<dbReference type="GO" id="GO:0030677">
    <property type="term" value="C:ribonuclease P complex"/>
    <property type="evidence" value="ECO:0007669"/>
    <property type="project" value="TreeGrafter"/>
</dbReference>
<dbReference type="GO" id="GO:0001682">
    <property type="term" value="P:tRNA 5'-leader removal"/>
    <property type="evidence" value="ECO:0007669"/>
    <property type="project" value="UniProtKB-UniRule"/>
</dbReference>
<dbReference type="EC" id="3.1.26.5" evidence="7 8"/>
<evidence type="ECO:0000313" key="10">
    <source>
        <dbReference type="Proteomes" id="UP000077339"/>
    </source>
</evidence>
<dbReference type="OrthoDB" id="9810867at2"/>
<keyword evidence="10" id="KW-1185">Reference proteome</keyword>
<dbReference type="RefSeq" id="WP_068347721.1">
    <property type="nucleotide sequence ID" value="NZ_JFHK01000015.1"/>
</dbReference>
<comment type="catalytic activity">
    <reaction evidence="7">
        <text>Endonucleolytic cleavage of RNA, removing 5'-extranucleotides from tRNA precursor.</text>
        <dbReference type="EC" id="3.1.26.5"/>
    </reaction>
</comment>
<dbReference type="NCBIfam" id="TIGR00188">
    <property type="entry name" value="rnpA"/>
    <property type="match status" value="1"/>
</dbReference>
<sequence length="138" mass="16508">MTPERAFLKREERLRKKADFDRVFRQGDVIQDPFFVVIYIKNSLPFSRIGISVKKKFGKAHDRNRLRRLVKEVFRRNKAVFPKGYDILFIARKDLSDSFKCNKVDYHMLCERLLRIARRIDEKQGKNENCKNNGTEIN</sequence>
<name>A0A176K0S6_9BACT</name>
<evidence type="ECO:0000256" key="5">
    <source>
        <dbReference type="ARBA" id="ARBA00022801"/>
    </source>
</evidence>
<dbReference type="STRING" id="1453497.AT15_00725"/>
<evidence type="ECO:0000256" key="3">
    <source>
        <dbReference type="ARBA" id="ARBA00022722"/>
    </source>
</evidence>
<reference evidence="9 10" key="1">
    <citation type="submission" date="2014-02" db="EMBL/GenBank/DDBJ databases">
        <title>Kosmotoga genome sequencing.</title>
        <authorList>
            <person name="Pollo S.M."/>
            <person name="Charchuk R."/>
            <person name="Nesbo C.L."/>
        </authorList>
    </citation>
    <scope>NUCLEOTIDE SEQUENCE [LARGE SCALE GENOMIC DNA]</scope>
    <source>
        <strain evidence="9 10">S304</strain>
    </source>
</reference>
<dbReference type="PATRIC" id="fig|1453497.3.peg.156"/>
<evidence type="ECO:0000256" key="4">
    <source>
        <dbReference type="ARBA" id="ARBA00022759"/>
    </source>
</evidence>
<keyword evidence="3 7" id="KW-0540">Nuclease</keyword>
<dbReference type="GO" id="GO:0000049">
    <property type="term" value="F:tRNA binding"/>
    <property type="evidence" value="ECO:0007669"/>
    <property type="project" value="UniProtKB-UniRule"/>
</dbReference>
<organism evidence="9 10">
    <name type="scientific">Kosmotoga arenicorallina S304</name>
    <dbReference type="NCBI Taxonomy" id="1453497"/>
    <lineage>
        <taxon>Bacteria</taxon>
        <taxon>Thermotogati</taxon>
        <taxon>Thermotogota</taxon>
        <taxon>Thermotogae</taxon>
        <taxon>Kosmotogales</taxon>
        <taxon>Kosmotogaceae</taxon>
        <taxon>Kosmotoga</taxon>
    </lineage>
</organism>
<evidence type="ECO:0000313" key="9">
    <source>
        <dbReference type="EMBL" id="OAA30070.1"/>
    </source>
</evidence>
<comment type="function">
    <text evidence="1 7">RNaseP catalyzes the removal of the 5'-leader sequence from pre-tRNA to produce the mature 5'-terminus. It can also cleave other RNA substrates such as 4.5S RNA. The protein component plays an auxiliary but essential role in vivo by binding to the 5'-leader sequence and broadening the substrate specificity of the ribozyme.</text>
</comment>
<accession>A0A176K0S6</accession>
<dbReference type="SUPFAM" id="SSF54211">
    <property type="entry name" value="Ribosomal protein S5 domain 2-like"/>
    <property type="match status" value="1"/>
</dbReference>
<comment type="caution">
    <text evidence="9">The sequence shown here is derived from an EMBL/GenBank/DDBJ whole genome shotgun (WGS) entry which is preliminary data.</text>
</comment>
<dbReference type="PANTHER" id="PTHR33992:SF1">
    <property type="entry name" value="RIBONUCLEASE P PROTEIN COMPONENT"/>
    <property type="match status" value="1"/>
</dbReference>
<keyword evidence="5 7" id="KW-0378">Hydrolase</keyword>
<dbReference type="PROSITE" id="PS00648">
    <property type="entry name" value="RIBONUCLEASE_P"/>
    <property type="match status" value="1"/>
</dbReference>
<comment type="subunit">
    <text evidence="7">Consists of a catalytic RNA component (M1 or rnpB) and a protein subunit.</text>
</comment>